<accession>A0A165INL2</accession>
<reference evidence="2 3" key="1">
    <citation type="journal article" date="2016" name="Fungal Biol.">
        <title>The genome of Xylona heveae provides a window into fungal endophytism.</title>
        <authorList>
            <person name="Gazis R."/>
            <person name="Kuo A."/>
            <person name="Riley R."/>
            <person name="LaButti K."/>
            <person name="Lipzen A."/>
            <person name="Lin J."/>
            <person name="Amirebrahimi M."/>
            <person name="Hesse C.N."/>
            <person name="Spatafora J.W."/>
            <person name="Henrissat B."/>
            <person name="Hainaut M."/>
            <person name="Grigoriev I.V."/>
            <person name="Hibbett D.S."/>
        </authorList>
    </citation>
    <scope>NUCLEOTIDE SEQUENCE [LARGE SCALE GENOMIC DNA]</scope>
    <source>
        <strain evidence="2 3">TC161</strain>
    </source>
</reference>
<evidence type="ECO:0000256" key="1">
    <source>
        <dbReference type="SAM" id="Phobius"/>
    </source>
</evidence>
<proteinExistence type="predicted"/>
<evidence type="ECO:0000313" key="3">
    <source>
        <dbReference type="Proteomes" id="UP000076632"/>
    </source>
</evidence>
<dbReference type="OrthoDB" id="190201at2759"/>
<keyword evidence="1" id="KW-0472">Membrane</keyword>
<keyword evidence="3" id="KW-1185">Reference proteome</keyword>
<dbReference type="InParanoid" id="A0A165INL2"/>
<dbReference type="Proteomes" id="UP000076632">
    <property type="component" value="Unassembled WGS sequence"/>
</dbReference>
<dbReference type="GeneID" id="28899872"/>
<dbReference type="STRING" id="1328760.A0A165INL2"/>
<keyword evidence="1" id="KW-1133">Transmembrane helix</keyword>
<name>A0A165INL2_XYLHT</name>
<protein>
    <submittedName>
        <fullName evidence="2">Uncharacterized protein</fullName>
    </submittedName>
</protein>
<dbReference type="RefSeq" id="XP_018190711.1">
    <property type="nucleotide sequence ID" value="XM_018334735.1"/>
</dbReference>
<dbReference type="AlphaFoldDB" id="A0A165INL2"/>
<gene>
    <name evidence="2" type="ORF">L228DRAFT_265630</name>
</gene>
<evidence type="ECO:0000313" key="2">
    <source>
        <dbReference type="EMBL" id="KZF25156.1"/>
    </source>
</evidence>
<sequence length="313" mass="34203">MSGTCISSSSRPATVDMIDTPPLSLLYSMLPSIVQTRISRLPSLRGSVRGRYSWRISRSRTPPPSYDAVKASMADVDYLVEDTSDDEATLTPPPPSETKTGIDWKFANQGVNLLTLAVEESSRPNPDIDGRTASFGRQLYIHSLTYLIRGLPADLSLEEKASIRSSIPEEITGLISDNGDKQLVPARGGAALPAREPSVLHRVLATGIIQIFIIFQFVLPYIKLFVKNAYLYERNNHISERLLHTSLDTVDSIGRRGVEFGGAVSKMGDGRVGQVINDLASWWVQSIAGGIYEGVGEGMVILGARKNGIRMQD</sequence>
<dbReference type="OMA" id="IHRGVQM"/>
<dbReference type="EMBL" id="KV407455">
    <property type="protein sequence ID" value="KZF25156.1"/>
    <property type="molecule type" value="Genomic_DNA"/>
</dbReference>
<keyword evidence="1" id="KW-0812">Transmembrane</keyword>
<organism evidence="2 3">
    <name type="scientific">Xylona heveae (strain CBS 132557 / TC161)</name>
    <dbReference type="NCBI Taxonomy" id="1328760"/>
    <lineage>
        <taxon>Eukaryota</taxon>
        <taxon>Fungi</taxon>
        <taxon>Dikarya</taxon>
        <taxon>Ascomycota</taxon>
        <taxon>Pezizomycotina</taxon>
        <taxon>Xylonomycetes</taxon>
        <taxon>Xylonales</taxon>
        <taxon>Xylonaceae</taxon>
        <taxon>Xylona</taxon>
    </lineage>
</organism>
<feature type="transmembrane region" description="Helical" evidence="1">
    <location>
        <begin position="203"/>
        <end position="226"/>
    </location>
</feature>